<keyword evidence="1" id="KW-0732">Signal</keyword>
<evidence type="ECO:0000256" key="1">
    <source>
        <dbReference type="SAM" id="SignalP"/>
    </source>
</evidence>
<dbReference type="Proteomes" id="UP000198406">
    <property type="component" value="Unassembled WGS sequence"/>
</dbReference>
<protein>
    <recommendedName>
        <fullName evidence="2">Fungal lipase-type domain-containing protein</fullName>
    </recommendedName>
</protein>
<reference evidence="3 4" key="1">
    <citation type="journal article" date="2015" name="Plant Cell">
        <title>Oil accumulation by the oleaginous diatom Fistulifera solaris as revealed by the genome and transcriptome.</title>
        <authorList>
            <person name="Tanaka T."/>
            <person name="Maeda Y."/>
            <person name="Veluchamy A."/>
            <person name="Tanaka M."/>
            <person name="Abida H."/>
            <person name="Marechal E."/>
            <person name="Bowler C."/>
            <person name="Muto M."/>
            <person name="Sunaga Y."/>
            <person name="Tanaka M."/>
            <person name="Yoshino T."/>
            <person name="Taniguchi T."/>
            <person name="Fukuda Y."/>
            <person name="Nemoto M."/>
            <person name="Matsumoto M."/>
            <person name="Wong P.S."/>
            <person name="Aburatani S."/>
            <person name="Fujibuchi W."/>
        </authorList>
    </citation>
    <scope>NUCLEOTIDE SEQUENCE [LARGE SCALE GENOMIC DNA]</scope>
    <source>
        <strain evidence="3 4">JPCC DA0580</strain>
    </source>
</reference>
<dbReference type="AlphaFoldDB" id="A0A1Z5JBX0"/>
<keyword evidence="4" id="KW-1185">Reference proteome</keyword>
<dbReference type="SUPFAM" id="SSF53474">
    <property type="entry name" value="alpha/beta-Hydrolases"/>
    <property type="match status" value="1"/>
</dbReference>
<accession>A0A1Z5JBX0</accession>
<dbReference type="EMBL" id="BDSP01000041">
    <property type="protein sequence ID" value="GAX11503.1"/>
    <property type="molecule type" value="Genomic_DNA"/>
</dbReference>
<feature type="signal peptide" evidence="1">
    <location>
        <begin position="1"/>
        <end position="25"/>
    </location>
</feature>
<name>A0A1Z5JBX0_FISSO</name>
<dbReference type="InParanoid" id="A0A1Z5JBX0"/>
<dbReference type="InterPro" id="IPR002921">
    <property type="entry name" value="Fungal_lipase-type"/>
</dbReference>
<dbReference type="OrthoDB" id="438440at2759"/>
<evidence type="ECO:0000313" key="3">
    <source>
        <dbReference type="EMBL" id="GAX11503.1"/>
    </source>
</evidence>
<gene>
    <name evidence="3" type="ORF">FisN_22Lh194</name>
</gene>
<evidence type="ECO:0000313" key="4">
    <source>
        <dbReference type="Proteomes" id="UP000198406"/>
    </source>
</evidence>
<dbReference type="Pfam" id="PF01764">
    <property type="entry name" value="Lipase_3"/>
    <property type="match status" value="1"/>
</dbReference>
<organism evidence="3 4">
    <name type="scientific">Fistulifera solaris</name>
    <name type="common">Oleaginous diatom</name>
    <dbReference type="NCBI Taxonomy" id="1519565"/>
    <lineage>
        <taxon>Eukaryota</taxon>
        <taxon>Sar</taxon>
        <taxon>Stramenopiles</taxon>
        <taxon>Ochrophyta</taxon>
        <taxon>Bacillariophyta</taxon>
        <taxon>Bacillariophyceae</taxon>
        <taxon>Bacillariophycidae</taxon>
        <taxon>Naviculales</taxon>
        <taxon>Naviculaceae</taxon>
        <taxon>Fistulifera</taxon>
    </lineage>
</organism>
<sequence>MKPIAFVKHVPLWWFLFSDLRFTDGFQIVRSLSVAPREVPQRTPRKLLRNAKCLGEDDSMTSNKTQSNNSVLLAEKMEEDFNDMSGWVTGLRQWPLIPMDMKANETEYYDSSNEQSSGGFPLTRILNMEALLAFATRKGEEREIPSKLTAERDELNDDIVSSIVTSVVNTTSNISSDLLDFSFLEELSAWDKWVDGLRENIGGIRNQGTVLSRSTGFLRQTTSRIESLLVDASSVVSPKTLQATLRWASETILNQTLADRLLETARDIALDRGLNMSEATESARGTTDFTIDLVTVADGVLRKGYVEGDPIPRRRNDILYGIPSIPTSRALFSDFASAIEINIMSPVIAKDAEMGALAGAIYQETVPRTQALGQNIVAQGVSEDVKWMITDSIANETSFTLAKGLNGNPFLVRTITIRGYDASDEAVDRERLLNRVCAASPELVDVGSGVYLHSGLRNIAKAIYNDTKQYIDWTAPDCKIVLNGHSIGGSLSILVLFEMILERGSDFVLNKIKKVYTYGSPPIATLVTPPKAPRPGVCYVLNSFGVPSSLVSSYIQPWDPIVRLFSGIDALYPLVGDLGTDGVTPWANGPPRTLRPVVKALLEAWDGWPSFRANIQVNLKQNYTIVGTPFLLLPDPTRYLADRYFSVNIPVPAVETILRLSPHEVLPALGTLFVLDVFELSLLPQAIRGFVHHFYPAYDNPLIDYARRMSQKPKDQQVSSVSVLEKQKTAELAEPIAKVKVPPRQDKTSGWRVATQWFQGE</sequence>
<dbReference type="Gene3D" id="3.40.50.1820">
    <property type="entry name" value="alpha/beta hydrolase"/>
    <property type="match status" value="1"/>
</dbReference>
<dbReference type="GO" id="GO:0006629">
    <property type="term" value="P:lipid metabolic process"/>
    <property type="evidence" value="ECO:0007669"/>
    <property type="project" value="InterPro"/>
</dbReference>
<comment type="caution">
    <text evidence="3">The sequence shown here is derived from an EMBL/GenBank/DDBJ whole genome shotgun (WGS) entry which is preliminary data.</text>
</comment>
<evidence type="ECO:0000259" key="2">
    <source>
        <dbReference type="Pfam" id="PF01764"/>
    </source>
</evidence>
<feature type="chain" id="PRO_5013187648" description="Fungal lipase-type domain-containing protein" evidence="1">
    <location>
        <begin position="26"/>
        <end position="761"/>
    </location>
</feature>
<proteinExistence type="predicted"/>
<feature type="domain" description="Fungal lipase-type" evidence="2">
    <location>
        <begin position="441"/>
        <end position="524"/>
    </location>
</feature>
<dbReference type="InterPro" id="IPR029058">
    <property type="entry name" value="AB_hydrolase_fold"/>
</dbReference>